<evidence type="ECO:0000313" key="2">
    <source>
        <dbReference type="Proteomes" id="UP001233999"/>
    </source>
</evidence>
<comment type="caution">
    <text evidence="1">The sequence shown here is derived from an EMBL/GenBank/DDBJ whole genome shotgun (WGS) entry which is preliminary data.</text>
</comment>
<organism evidence="1 2">
    <name type="scientific">Diploptera punctata</name>
    <name type="common">Pacific beetle cockroach</name>
    <dbReference type="NCBI Taxonomy" id="6984"/>
    <lineage>
        <taxon>Eukaryota</taxon>
        <taxon>Metazoa</taxon>
        <taxon>Ecdysozoa</taxon>
        <taxon>Arthropoda</taxon>
        <taxon>Hexapoda</taxon>
        <taxon>Insecta</taxon>
        <taxon>Pterygota</taxon>
        <taxon>Neoptera</taxon>
        <taxon>Polyneoptera</taxon>
        <taxon>Dictyoptera</taxon>
        <taxon>Blattodea</taxon>
        <taxon>Blaberoidea</taxon>
        <taxon>Blaberidae</taxon>
        <taxon>Diplopterinae</taxon>
        <taxon>Diploptera</taxon>
    </lineage>
</organism>
<name>A0AAD7ZYE9_DIPPU</name>
<dbReference type="EMBL" id="JASPKZ010005275">
    <property type="protein sequence ID" value="KAJ9589129.1"/>
    <property type="molecule type" value="Genomic_DNA"/>
</dbReference>
<gene>
    <name evidence="1" type="ORF">L9F63_017588</name>
</gene>
<reference evidence="1" key="1">
    <citation type="journal article" date="2023" name="IScience">
        <title>Live-bearing cockroach genome reveals convergent evolutionary mechanisms linked to viviparity in insects and beyond.</title>
        <authorList>
            <person name="Fouks B."/>
            <person name="Harrison M.C."/>
            <person name="Mikhailova A.A."/>
            <person name="Marchal E."/>
            <person name="English S."/>
            <person name="Carruthers M."/>
            <person name="Jennings E.C."/>
            <person name="Chiamaka E.L."/>
            <person name="Frigard R.A."/>
            <person name="Pippel M."/>
            <person name="Attardo G.M."/>
            <person name="Benoit J.B."/>
            <person name="Bornberg-Bauer E."/>
            <person name="Tobe S.S."/>
        </authorList>
    </citation>
    <scope>NUCLEOTIDE SEQUENCE</scope>
    <source>
        <strain evidence="1">Stay&amp;Tobe</strain>
    </source>
</reference>
<sequence>MFPLKIKVEPGIENDKETKMNEVTDLLMEIEKARTNYFQNSLLLKAIKQVTCENNSELLQIAPKVQQIITSENISNFNLGEKNQTGMNILGLTGCKNYSYNTLTYSEKTKFNSFVERRLLSNCSEFNNLQWTKENTLQKRENSKYAFPSEKIELLRSTNRQFLKMYENLSLYKSLTKDLMKMRQELLEMVKSTKIPWFEVRCEFLELEAKILEQKTLVHMFSENSNIVEAAKRICDASQNEYEDRKFELEKLRRDEAAYNRLDGTKYDDLLRKYKKYTEDLEAIHWMALQLS</sequence>
<reference evidence="1" key="2">
    <citation type="submission" date="2023-05" db="EMBL/GenBank/DDBJ databases">
        <authorList>
            <person name="Fouks B."/>
        </authorList>
    </citation>
    <scope>NUCLEOTIDE SEQUENCE</scope>
    <source>
        <strain evidence="1">Stay&amp;Tobe</strain>
        <tissue evidence="1">Testes</tissue>
    </source>
</reference>
<dbReference type="AlphaFoldDB" id="A0AAD7ZYE9"/>
<keyword evidence="2" id="KW-1185">Reference proteome</keyword>
<proteinExistence type="predicted"/>
<evidence type="ECO:0000313" key="1">
    <source>
        <dbReference type="EMBL" id="KAJ9589129.1"/>
    </source>
</evidence>
<accession>A0AAD7ZYE9</accession>
<dbReference type="Proteomes" id="UP001233999">
    <property type="component" value="Unassembled WGS sequence"/>
</dbReference>
<protein>
    <submittedName>
        <fullName evidence="1">Uncharacterized protein</fullName>
    </submittedName>
</protein>